<dbReference type="Proteomes" id="UP001429601">
    <property type="component" value="Unassembled WGS sequence"/>
</dbReference>
<dbReference type="SUPFAM" id="SSF46894">
    <property type="entry name" value="C-terminal effector domain of the bipartite response regulators"/>
    <property type="match status" value="1"/>
</dbReference>
<keyword evidence="6" id="KW-1185">Reference proteome</keyword>
<dbReference type="Gene3D" id="1.10.10.10">
    <property type="entry name" value="Winged helix-like DNA-binding domain superfamily/Winged helix DNA-binding domain"/>
    <property type="match status" value="1"/>
</dbReference>
<comment type="caution">
    <text evidence="5">The sequence shown here is derived from an EMBL/GenBank/DDBJ whole genome shotgun (WGS) entry which is preliminary data.</text>
</comment>
<feature type="region of interest" description="Disordered" evidence="3">
    <location>
        <begin position="175"/>
        <end position="206"/>
    </location>
</feature>
<protein>
    <submittedName>
        <fullName evidence="5">Transcriptional regulator</fullName>
    </submittedName>
</protein>
<keyword evidence="1 2" id="KW-0238">DNA-binding</keyword>
<evidence type="ECO:0000256" key="2">
    <source>
        <dbReference type="PROSITE-ProRule" id="PRU01091"/>
    </source>
</evidence>
<dbReference type="Pfam" id="PF00486">
    <property type="entry name" value="Trans_reg_C"/>
    <property type="match status" value="1"/>
</dbReference>
<feature type="DNA-binding region" description="OmpR/PhoB-type" evidence="2">
    <location>
        <begin position="26"/>
        <end position="124"/>
    </location>
</feature>
<feature type="domain" description="OmpR/PhoB-type" evidence="4">
    <location>
        <begin position="26"/>
        <end position="124"/>
    </location>
</feature>
<accession>A0ABX0Q1V5</accession>
<dbReference type="CDD" id="cd00383">
    <property type="entry name" value="trans_reg_C"/>
    <property type="match status" value="1"/>
</dbReference>
<dbReference type="InterPro" id="IPR016032">
    <property type="entry name" value="Sig_transdc_resp-reg_C-effctor"/>
</dbReference>
<dbReference type="PANTHER" id="PTHR47691">
    <property type="entry name" value="REGULATOR-RELATED"/>
    <property type="match status" value="1"/>
</dbReference>
<organism evidence="5 6">
    <name type="scientific">Luteibacter jiangsuensis</name>
    <dbReference type="NCBI Taxonomy" id="637577"/>
    <lineage>
        <taxon>Bacteria</taxon>
        <taxon>Pseudomonadati</taxon>
        <taxon>Pseudomonadota</taxon>
        <taxon>Gammaproteobacteria</taxon>
        <taxon>Lysobacterales</taxon>
        <taxon>Rhodanobacteraceae</taxon>
        <taxon>Luteibacter</taxon>
    </lineage>
</organism>
<evidence type="ECO:0000259" key="4">
    <source>
        <dbReference type="PROSITE" id="PS51755"/>
    </source>
</evidence>
<reference evidence="5 6" key="1">
    <citation type="journal article" date="2011" name="Curr. Microbiol.">
        <title>Luteibacter jiangsuensis sp. nov.: a methamidophos-degrading bacterium isolated from a methamidophos-manufacturing factory.</title>
        <authorList>
            <person name="Wang L."/>
            <person name="Wang G.L."/>
            <person name="Li S.P."/>
            <person name="Jiang J.D."/>
        </authorList>
    </citation>
    <scope>NUCLEOTIDE SEQUENCE [LARGE SCALE GENOMIC DNA]</scope>
    <source>
        <strain evidence="5 6">CGMCC 1.10133</strain>
    </source>
</reference>
<gene>
    <name evidence="5" type="ORF">HBF26_06305</name>
</gene>
<name>A0ABX0Q1V5_9GAMM</name>
<dbReference type="EMBL" id="JAAQQR010000002">
    <property type="protein sequence ID" value="NID04489.1"/>
    <property type="molecule type" value="Genomic_DNA"/>
</dbReference>
<dbReference type="PROSITE" id="PS51755">
    <property type="entry name" value="OMPR_PHOB"/>
    <property type="match status" value="1"/>
</dbReference>
<dbReference type="PANTHER" id="PTHR47691:SF3">
    <property type="entry name" value="HTH-TYPE TRANSCRIPTIONAL REGULATOR RV0890C-RELATED"/>
    <property type="match status" value="1"/>
</dbReference>
<sequence>MFFLRSQENGAAFERGVAMEQRRMFTPAFMLGHWFVYPRHGFIENEEKRVFLEPKLLDVLVLLAENADDVVSMDLLLERCWPRGIYGDNPVHKAIAMLRKALGDDAKSPRYIATVRKRGYRLVAAVALETTSHGEPPGLPQRPFPAALSTMLDRRATDASRHASVALEMNALCERSHRVPQERPPGNPRERPPMRFLYRSFSGSFR</sequence>
<proteinExistence type="predicted"/>
<dbReference type="SMART" id="SM00862">
    <property type="entry name" value="Trans_reg_C"/>
    <property type="match status" value="1"/>
</dbReference>
<evidence type="ECO:0000313" key="6">
    <source>
        <dbReference type="Proteomes" id="UP001429601"/>
    </source>
</evidence>
<dbReference type="RefSeq" id="WP_167124164.1">
    <property type="nucleotide sequence ID" value="NZ_JAAQQR010000002.1"/>
</dbReference>
<dbReference type="InterPro" id="IPR001867">
    <property type="entry name" value="OmpR/PhoB-type_DNA-bd"/>
</dbReference>
<evidence type="ECO:0000256" key="3">
    <source>
        <dbReference type="SAM" id="MobiDB-lite"/>
    </source>
</evidence>
<dbReference type="InterPro" id="IPR036388">
    <property type="entry name" value="WH-like_DNA-bd_sf"/>
</dbReference>
<evidence type="ECO:0000256" key="1">
    <source>
        <dbReference type="ARBA" id="ARBA00023125"/>
    </source>
</evidence>
<evidence type="ECO:0000313" key="5">
    <source>
        <dbReference type="EMBL" id="NID04489.1"/>
    </source>
</evidence>